<reference evidence="1 2" key="1">
    <citation type="journal article" date="2016" name="Nat. Commun.">
        <title>Thousands of microbial genomes shed light on interconnected biogeochemical processes in an aquifer system.</title>
        <authorList>
            <person name="Anantharaman K."/>
            <person name="Brown C.T."/>
            <person name="Hug L.A."/>
            <person name="Sharon I."/>
            <person name="Castelle C.J."/>
            <person name="Probst A.J."/>
            <person name="Thomas B.C."/>
            <person name="Singh A."/>
            <person name="Wilkins M.J."/>
            <person name="Karaoz U."/>
            <person name="Brodie E.L."/>
            <person name="Williams K.H."/>
            <person name="Hubbard S.S."/>
            <person name="Banfield J.F."/>
        </authorList>
    </citation>
    <scope>NUCLEOTIDE SEQUENCE [LARGE SCALE GENOMIC DNA]</scope>
</reference>
<evidence type="ECO:0000313" key="2">
    <source>
        <dbReference type="Proteomes" id="UP000177528"/>
    </source>
</evidence>
<dbReference type="Proteomes" id="UP000177528">
    <property type="component" value="Unassembled WGS sequence"/>
</dbReference>
<accession>A0A1G1X5D1</accession>
<comment type="caution">
    <text evidence="1">The sequence shown here is derived from an EMBL/GenBank/DDBJ whole genome shotgun (WGS) entry which is preliminary data.</text>
</comment>
<sequence length="126" mass="14496">MEKKQFRPFQISCGLREGYDISSRVHTGADAGMIIQNWLEKRTKAGKKVAVGTLLEGHFIYPLIEGENISSRYEPAFHYKGMVREDASDVEAEEMLFDLAKELAQKLKQKRVHVELCSKYFLLENN</sequence>
<protein>
    <submittedName>
        <fullName evidence="1">Uncharacterized protein</fullName>
    </submittedName>
</protein>
<evidence type="ECO:0000313" key="1">
    <source>
        <dbReference type="EMBL" id="OGY35218.1"/>
    </source>
</evidence>
<name>A0A1G1X5D1_9BACT</name>
<dbReference type="EMBL" id="MHHR01000002">
    <property type="protein sequence ID" value="OGY35218.1"/>
    <property type="molecule type" value="Genomic_DNA"/>
</dbReference>
<dbReference type="AlphaFoldDB" id="A0A1G1X5D1"/>
<proteinExistence type="predicted"/>
<organism evidence="1 2">
    <name type="scientific">Candidatus Andersenbacteria bacterium RIFCSPHIGHO2_12_FULL_45_11</name>
    <dbReference type="NCBI Taxonomy" id="1797281"/>
    <lineage>
        <taxon>Bacteria</taxon>
        <taxon>Candidatus Anderseniibacteriota</taxon>
    </lineage>
</organism>
<gene>
    <name evidence="1" type="ORF">A3D99_00920</name>
</gene>